<comment type="similarity">
    <text evidence="2">Belongs to the MSOX/MTOX family.</text>
</comment>
<dbReference type="PANTHER" id="PTHR10961:SF10">
    <property type="entry name" value="FAD DEPENDENT OXIDOREDUCTASE DOMAIN-CONTAINING PROTEIN"/>
    <property type="match status" value="1"/>
</dbReference>
<accession>A0A210QTV5</accession>
<evidence type="ECO:0000256" key="1">
    <source>
        <dbReference type="ARBA" id="ARBA00001974"/>
    </source>
</evidence>
<dbReference type="SUPFAM" id="SSF51905">
    <property type="entry name" value="FAD/NAD(P)-binding domain"/>
    <property type="match status" value="1"/>
</dbReference>
<dbReference type="InterPro" id="IPR006076">
    <property type="entry name" value="FAD-dep_OxRdtase"/>
</dbReference>
<sequence>MAFVYDLCVVGAGMTGAAAARHASLTPNYRVCLIGPPEPQVRQVTTGKEVFGAHYDEARITSAKSTTRPVWGILAQRSMSRYRDLEMMSGVHFYDRVGSLTVGTRNSDYVRRVINHARGQGVMSNFEVLDSKQLKSKFPFFNFSSEDQGLMEENEAGIINPRKMVMAQISVASKNGCDVIRETVTGIVQQPDGNSRVVMGNGRLMIARKVLLATNVFTEIHNLLGNVRPLYVPMPQTVSLAEISSVDAVRLRNMPNVMYRGTGGPSWPKDYPRNSYNEIGFYLLPPVRYPDGKYYIKIGHHDAILKGPLQVSQIQKWYCGEGDKVLEEQMFRLLQGLLPDVKFLSHHGDACVTMVTPSYQPYVDLVTPTLGVVMGDNGWAAKSSDEIGRVAAKMIVHSRWSDDLPKGLFKLYTNKTGPPPTSKL</sequence>
<proteinExistence type="inferred from homology"/>
<dbReference type="EMBL" id="NEDP02001908">
    <property type="protein sequence ID" value="OWF52193.1"/>
    <property type="molecule type" value="Genomic_DNA"/>
</dbReference>
<dbReference type="OrthoDB" id="424974at2759"/>
<protein>
    <submittedName>
        <fullName evidence="7">Monomeric sarcosine oxidase</fullName>
    </submittedName>
</protein>
<keyword evidence="5" id="KW-0560">Oxidoreductase</keyword>
<evidence type="ECO:0000313" key="7">
    <source>
        <dbReference type="EMBL" id="OWF52193.1"/>
    </source>
</evidence>
<dbReference type="Gene3D" id="3.30.9.10">
    <property type="entry name" value="D-Amino Acid Oxidase, subunit A, domain 2"/>
    <property type="match status" value="1"/>
</dbReference>
<reference evidence="7 8" key="1">
    <citation type="journal article" date="2017" name="Nat. Ecol. Evol.">
        <title>Scallop genome provides insights into evolution of bilaterian karyotype and development.</title>
        <authorList>
            <person name="Wang S."/>
            <person name="Zhang J."/>
            <person name="Jiao W."/>
            <person name="Li J."/>
            <person name="Xun X."/>
            <person name="Sun Y."/>
            <person name="Guo X."/>
            <person name="Huan P."/>
            <person name="Dong B."/>
            <person name="Zhang L."/>
            <person name="Hu X."/>
            <person name="Sun X."/>
            <person name="Wang J."/>
            <person name="Zhao C."/>
            <person name="Wang Y."/>
            <person name="Wang D."/>
            <person name="Huang X."/>
            <person name="Wang R."/>
            <person name="Lv J."/>
            <person name="Li Y."/>
            <person name="Zhang Z."/>
            <person name="Liu B."/>
            <person name="Lu W."/>
            <person name="Hui Y."/>
            <person name="Liang J."/>
            <person name="Zhou Z."/>
            <person name="Hou R."/>
            <person name="Li X."/>
            <person name="Liu Y."/>
            <person name="Li H."/>
            <person name="Ning X."/>
            <person name="Lin Y."/>
            <person name="Zhao L."/>
            <person name="Xing Q."/>
            <person name="Dou J."/>
            <person name="Li Y."/>
            <person name="Mao J."/>
            <person name="Guo H."/>
            <person name="Dou H."/>
            <person name="Li T."/>
            <person name="Mu C."/>
            <person name="Jiang W."/>
            <person name="Fu Q."/>
            <person name="Fu X."/>
            <person name="Miao Y."/>
            <person name="Liu J."/>
            <person name="Yu Q."/>
            <person name="Li R."/>
            <person name="Liao H."/>
            <person name="Li X."/>
            <person name="Kong Y."/>
            <person name="Jiang Z."/>
            <person name="Chourrout D."/>
            <person name="Li R."/>
            <person name="Bao Z."/>
        </authorList>
    </citation>
    <scope>NUCLEOTIDE SEQUENCE [LARGE SCALE GENOMIC DNA]</scope>
    <source>
        <strain evidence="7 8">PY_sf001</strain>
    </source>
</reference>
<evidence type="ECO:0000256" key="5">
    <source>
        <dbReference type="ARBA" id="ARBA00023002"/>
    </source>
</evidence>
<dbReference type="PANTHER" id="PTHR10961">
    <property type="entry name" value="PEROXISOMAL SARCOSINE OXIDASE"/>
    <property type="match status" value="1"/>
</dbReference>
<feature type="domain" description="FAD dependent oxidoreductase" evidence="6">
    <location>
        <begin position="6"/>
        <end position="394"/>
    </location>
</feature>
<keyword evidence="4" id="KW-0274">FAD</keyword>
<dbReference type="STRING" id="6573.A0A210QTV5"/>
<gene>
    <name evidence="7" type="ORF">KP79_PYT20092</name>
</gene>
<name>A0A210QTV5_MIZYE</name>
<dbReference type="GO" id="GO:0008115">
    <property type="term" value="F:sarcosine oxidase activity"/>
    <property type="evidence" value="ECO:0007669"/>
    <property type="project" value="TreeGrafter"/>
</dbReference>
<evidence type="ECO:0000259" key="6">
    <source>
        <dbReference type="Pfam" id="PF01266"/>
    </source>
</evidence>
<dbReference type="InterPro" id="IPR036188">
    <property type="entry name" value="FAD/NAD-bd_sf"/>
</dbReference>
<dbReference type="GO" id="GO:0050660">
    <property type="term" value="F:flavin adenine dinucleotide binding"/>
    <property type="evidence" value="ECO:0007669"/>
    <property type="project" value="InterPro"/>
</dbReference>
<dbReference type="Proteomes" id="UP000242188">
    <property type="component" value="Unassembled WGS sequence"/>
</dbReference>
<evidence type="ECO:0000256" key="4">
    <source>
        <dbReference type="ARBA" id="ARBA00022827"/>
    </source>
</evidence>
<organism evidence="7 8">
    <name type="scientific">Mizuhopecten yessoensis</name>
    <name type="common">Japanese scallop</name>
    <name type="synonym">Patinopecten yessoensis</name>
    <dbReference type="NCBI Taxonomy" id="6573"/>
    <lineage>
        <taxon>Eukaryota</taxon>
        <taxon>Metazoa</taxon>
        <taxon>Spiralia</taxon>
        <taxon>Lophotrochozoa</taxon>
        <taxon>Mollusca</taxon>
        <taxon>Bivalvia</taxon>
        <taxon>Autobranchia</taxon>
        <taxon>Pteriomorphia</taxon>
        <taxon>Pectinida</taxon>
        <taxon>Pectinoidea</taxon>
        <taxon>Pectinidae</taxon>
        <taxon>Mizuhopecten</taxon>
    </lineage>
</organism>
<dbReference type="AlphaFoldDB" id="A0A210QTV5"/>
<evidence type="ECO:0000313" key="8">
    <source>
        <dbReference type="Proteomes" id="UP000242188"/>
    </source>
</evidence>
<dbReference type="InterPro" id="IPR045170">
    <property type="entry name" value="MTOX"/>
</dbReference>
<dbReference type="Pfam" id="PF01266">
    <property type="entry name" value="DAO"/>
    <property type="match status" value="1"/>
</dbReference>
<evidence type="ECO:0000256" key="3">
    <source>
        <dbReference type="ARBA" id="ARBA00022630"/>
    </source>
</evidence>
<comment type="caution">
    <text evidence="7">The sequence shown here is derived from an EMBL/GenBank/DDBJ whole genome shotgun (WGS) entry which is preliminary data.</text>
</comment>
<dbReference type="Gene3D" id="3.50.50.60">
    <property type="entry name" value="FAD/NAD(P)-binding domain"/>
    <property type="match status" value="1"/>
</dbReference>
<keyword evidence="3" id="KW-0285">Flavoprotein</keyword>
<comment type="cofactor">
    <cofactor evidence="1">
        <name>FAD</name>
        <dbReference type="ChEBI" id="CHEBI:57692"/>
    </cofactor>
</comment>
<keyword evidence="8" id="KW-1185">Reference proteome</keyword>
<evidence type="ECO:0000256" key="2">
    <source>
        <dbReference type="ARBA" id="ARBA00010989"/>
    </source>
</evidence>